<dbReference type="PANTHER" id="PTHR39328:SF1">
    <property type="entry name" value="BLL2871 PROTEIN"/>
    <property type="match status" value="1"/>
</dbReference>
<dbReference type="EMBL" id="QJJQ01000006">
    <property type="protein sequence ID" value="PXW87039.1"/>
    <property type="molecule type" value="Genomic_DNA"/>
</dbReference>
<comment type="caution">
    <text evidence="1">The sequence shown here is derived from an EMBL/GenBank/DDBJ whole genome shotgun (WGS) entry which is preliminary data.</text>
</comment>
<evidence type="ECO:0000313" key="2">
    <source>
        <dbReference type="Proteomes" id="UP000247978"/>
    </source>
</evidence>
<dbReference type="Pfam" id="PF06267">
    <property type="entry name" value="DUF1028"/>
    <property type="match status" value="1"/>
</dbReference>
<dbReference type="InterPro" id="IPR029055">
    <property type="entry name" value="Ntn_hydrolases_N"/>
</dbReference>
<dbReference type="Proteomes" id="UP000247978">
    <property type="component" value="Unassembled WGS sequence"/>
</dbReference>
<dbReference type="SUPFAM" id="SSF56235">
    <property type="entry name" value="N-terminal nucleophile aminohydrolases (Ntn hydrolases)"/>
    <property type="match status" value="1"/>
</dbReference>
<sequence>MLTFNTFSITARCARTGQFGIAISTKIPAVGSLTTYAKAGIGAIASQSFVNPYIGINGLKYLEENVSAQEVLDRLLEEDPVPEIRQFSIVDKHGQAVAFTGDKSDSWKGHLTGENYAVAGNMLVNEATIEEMAQSFEKETELPLADRLLQALQAGQNAGGDKRGKQSGALYIVDKEEYPFIDLRVDEHHDPVVELTRVYKVAQKELFPFVRLLPTLEKPAGSFDLDSFLEMGILQHDDD</sequence>
<keyword evidence="1" id="KW-0378">Hydrolase</keyword>
<evidence type="ECO:0000313" key="1">
    <source>
        <dbReference type="EMBL" id="PXW87039.1"/>
    </source>
</evidence>
<dbReference type="GO" id="GO:0016787">
    <property type="term" value="F:hydrolase activity"/>
    <property type="evidence" value="ECO:0007669"/>
    <property type="project" value="UniProtKB-KW"/>
</dbReference>
<name>A0A2V3WE00_9BACI</name>
<organism evidence="1 2">
    <name type="scientific">Pseudogracilibacillus auburnensis</name>
    <dbReference type="NCBI Taxonomy" id="1494959"/>
    <lineage>
        <taxon>Bacteria</taxon>
        <taxon>Bacillati</taxon>
        <taxon>Bacillota</taxon>
        <taxon>Bacilli</taxon>
        <taxon>Bacillales</taxon>
        <taxon>Bacillaceae</taxon>
        <taxon>Pseudogracilibacillus</taxon>
    </lineage>
</organism>
<protein>
    <submittedName>
        <fullName evidence="1">Putative Ntn-hydrolase superfamily protein</fullName>
    </submittedName>
</protein>
<dbReference type="InterPro" id="IPR010430">
    <property type="entry name" value="DUF1028"/>
</dbReference>
<dbReference type="PANTHER" id="PTHR39328">
    <property type="entry name" value="BLL2871 PROTEIN"/>
    <property type="match status" value="1"/>
</dbReference>
<dbReference type="OrthoDB" id="9790012at2"/>
<accession>A0A2V3WE00</accession>
<dbReference type="RefSeq" id="WP_110395273.1">
    <property type="nucleotide sequence ID" value="NZ_JADIJL010000008.1"/>
</dbReference>
<proteinExistence type="predicted"/>
<gene>
    <name evidence="1" type="ORF">DFR56_106107</name>
</gene>
<keyword evidence="2" id="KW-1185">Reference proteome</keyword>
<dbReference type="Gene3D" id="3.60.20.10">
    <property type="entry name" value="Glutamine Phosphoribosylpyrophosphate, subunit 1, domain 1"/>
    <property type="match status" value="1"/>
</dbReference>
<dbReference type="AlphaFoldDB" id="A0A2V3WE00"/>
<reference evidence="1 2" key="1">
    <citation type="submission" date="2018-05" db="EMBL/GenBank/DDBJ databases">
        <title>Genomic Encyclopedia of Type Strains, Phase IV (KMG-IV): sequencing the most valuable type-strain genomes for metagenomic binning, comparative biology and taxonomic classification.</title>
        <authorList>
            <person name="Goeker M."/>
        </authorList>
    </citation>
    <scope>NUCLEOTIDE SEQUENCE [LARGE SCALE GENOMIC DNA]</scope>
    <source>
        <strain evidence="1 2">DSM 28556</strain>
    </source>
</reference>